<organism evidence="3">
    <name type="scientific">human gut metagenome</name>
    <dbReference type="NCBI Taxonomy" id="408170"/>
    <lineage>
        <taxon>unclassified sequences</taxon>
        <taxon>metagenomes</taxon>
        <taxon>organismal metagenomes</taxon>
    </lineage>
</organism>
<dbReference type="GO" id="GO:0080120">
    <property type="term" value="P:CAAX-box protein maturation"/>
    <property type="evidence" value="ECO:0007669"/>
    <property type="project" value="UniProtKB-ARBA"/>
</dbReference>
<keyword evidence="1" id="KW-0812">Transmembrane</keyword>
<accession>K1S9K6</accession>
<keyword evidence="1" id="KW-0472">Membrane</keyword>
<keyword evidence="3" id="KW-0378">Hydrolase</keyword>
<gene>
    <name evidence="3" type="ORF">LEA_16020</name>
</gene>
<dbReference type="GO" id="GO:0006508">
    <property type="term" value="P:proteolysis"/>
    <property type="evidence" value="ECO:0007669"/>
    <property type="project" value="UniProtKB-KW"/>
</dbReference>
<comment type="caution">
    <text evidence="3">The sequence shown here is derived from an EMBL/GenBank/DDBJ whole genome shotgun (WGS) entry which is preliminary data.</text>
</comment>
<proteinExistence type="predicted"/>
<evidence type="ECO:0000256" key="1">
    <source>
        <dbReference type="SAM" id="Phobius"/>
    </source>
</evidence>
<feature type="transmembrane region" description="Helical" evidence="1">
    <location>
        <begin position="12"/>
        <end position="31"/>
    </location>
</feature>
<dbReference type="InterPro" id="IPR003675">
    <property type="entry name" value="Rce1/LyrA-like_dom"/>
</dbReference>
<feature type="transmembrane region" description="Helical" evidence="1">
    <location>
        <begin position="89"/>
        <end position="106"/>
    </location>
</feature>
<protein>
    <submittedName>
        <fullName evidence="3">Metal-dependent membrane protease</fullName>
    </submittedName>
</protein>
<dbReference type="AlphaFoldDB" id="K1S9K6"/>
<keyword evidence="1" id="KW-1133">Transmembrane helix</keyword>
<feature type="transmembrane region" description="Helical" evidence="1">
    <location>
        <begin position="59"/>
        <end position="77"/>
    </location>
</feature>
<dbReference type="EMBL" id="AJWY01010946">
    <property type="protein sequence ID" value="EKC54113.1"/>
    <property type="molecule type" value="Genomic_DNA"/>
</dbReference>
<sequence length="162" mass="18298">MTLVHGKKVFSLLSGKGICFFLICGVASLSIGLLEEYVWRGILLNMFLAAWGKKKNGIYCAVVVSSLGFGLCHYRNLLVGQNFADTTKQVLYAICFGMFLAAFFYTDESFIYSGPCTWTFVIFLIFLCNEILGWNYTVWKYDDILQGVLAVFYLIAGLYVVY</sequence>
<keyword evidence="3" id="KW-0645">Protease</keyword>
<feature type="transmembrane region" description="Helical" evidence="1">
    <location>
        <begin position="118"/>
        <end position="138"/>
    </location>
</feature>
<feature type="transmembrane region" description="Helical" evidence="1">
    <location>
        <begin position="144"/>
        <end position="161"/>
    </location>
</feature>
<reference evidence="3" key="1">
    <citation type="journal article" date="2013" name="Environ. Microbiol.">
        <title>Microbiota from the distal guts of lean and obese adolescents exhibit partial functional redundancy besides clear differences in community structure.</title>
        <authorList>
            <person name="Ferrer M."/>
            <person name="Ruiz A."/>
            <person name="Lanza F."/>
            <person name="Haange S.B."/>
            <person name="Oberbach A."/>
            <person name="Till H."/>
            <person name="Bargiela R."/>
            <person name="Campoy C."/>
            <person name="Segura M.T."/>
            <person name="Richter M."/>
            <person name="von Bergen M."/>
            <person name="Seifert J."/>
            <person name="Suarez A."/>
        </authorList>
    </citation>
    <scope>NUCLEOTIDE SEQUENCE</scope>
</reference>
<feature type="domain" description="CAAX prenyl protease 2/Lysostaphin resistance protein A-like" evidence="2">
    <location>
        <begin position="21"/>
        <end position="112"/>
    </location>
</feature>
<dbReference type="Pfam" id="PF02517">
    <property type="entry name" value="Rce1-like"/>
    <property type="match status" value="1"/>
</dbReference>
<name>K1S9K6_9ZZZZ</name>
<evidence type="ECO:0000259" key="2">
    <source>
        <dbReference type="Pfam" id="PF02517"/>
    </source>
</evidence>
<dbReference type="GO" id="GO:0004175">
    <property type="term" value="F:endopeptidase activity"/>
    <property type="evidence" value="ECO:0007669"/>
    <property type="project" value="UniProtKB-ARBA"/>
</dbReference>
<feature type="non-terminal residue" evidence="3">
    <location>
        <position position="162"/>
    </location>
</feature>
<evidence type="ECO:0000313" key="3">
    <source>
        <dbReference type="EMBL" id="EKC54113.1"/>
    </source>
</evidence>